<protein>
    <recommendedName>
        <fullName evidence="1">Calcineurin-like phosphoesterase domain-containing protein</fullName>
    </recommendedName>
</protein>
<dbReference type="GO" id="GO:0016787">
    <property type="term" value="F:hydrolase activity"/>
    <property type="evidence" value="ECO:0007669"/>
    <property type="project" value="InterPro"/>
</dbReference>
<gene>
    <name evidence="2" type="ORF">LTR91_009054</name>
</gene>
<dbReference type="Pfam" id="PF00149">
    <property type="entry name" value="Metallophos"/>
    <property type="match status" value="1"/>
</dbReference>
<keyword evidence="3" id="KW-1185">Reference proteome</keyword>
<dbReference type="InterPro" id="IPR004843">
    <property type="entry name" value="Calcineurin-like_PHP"/>
</dbReference>
<name>A0AAN6KME8_9PEZI</name>
<dbReference type="InterPro" id="IPR029052">
    <property type="entry name" value="Metallo-depent_PP-like"/>
</dbReference>
<evidence type="ECO:0000313" key="2">
    <source>
        <dbReference type="EMBL" id="KAK0990133.1"/>
    </source>
</evidence>
<dbReference type="AlphaFoldDB" id="A0AAN6KME8"/>
<sequence length="379" mass="41907">MADGTPTIKTRILILSDTHCAALTQLRASDKCPQPPFKSPLPPADLLIFAGDMTTTGKPDQYHRCLDMLREIHAPVKLAIAGNHDLTLDSEYMLAHLRKYGLSPEAAQLRVQEARDLWTAPEGRARREGVRFLDEGVHVVELENGARIRVYASPYTPEYGDMGFAYRVDEDRFNTTSTGLADARNIAEHPVPSFIGAETPVDILLTHGPPLGHLSWTVSELDAGCPHLLRALMRCRPLLHCFGHIHEGWGAEIVKWSDKADELTVASTTIDEWKGGAWKAGVAHDGLEGISVDREETVARHAAYLDVSRDGRGLRRGEQTLLVNAAIMNRANARTPSSIGPDAWDEGTPHHLILVEVGMTAPRLIYRDRTMREERAVCT</sequence>
<dbReference type="PANTHER" id="PTHR12905">
    <property type="entry name" value="METALLOPHOSPHOESTERASE"/>
    <property type="match status" value="1"/>
</dbReference>
<dbReference type="Gene3D" id="3.60.21.10">
    <property type="match status" value="1"/>
</dbReference>
<dbReference type="EMBL" id="JAUJLE010000072">
    <property type="protein sequence ID" value="KAK0990133.1"/>
    <property type="molecule type" value="Genomic_DNA"/>
</dbReference>
<proteinExistence type="predicted"/>
<comment type="caution">
    <text evidence="2">The sequence shown here is derived from an EMBL/GenBank/DDBJ whole genome shotgun (WGS) entry which is preliminary data.</text>
</comment>
<organism evidence="2 3">
    <name type="scientific">Friedmanniomyces endolithicus</name>
    <dbReference type="NCBI Taxonomy" id="329885"/>
    <lineage>
        <taxon>Eukaryota</taxon>
        <taxon>Fungi</taxon>
        <taxon>Dikarya</taxon>
        <taxon>Ascomycota</taxon>
        <taxon>Pezizomycotina</taxon>
        <taxon>Dothideomycetes</taxon>
        <taxon>Dothideomycetidae</taxon>
        <taxon>Mycosphaerellales</taxon>
        <taxon>Teratosphaeriaceae</taxon>
        <taxon>Friedmanniomyces</taxon>
    </lineage>
</organism>
<dbReference type="InterPro" id="IPR051693">
    <property type="entry name" value="UPF0046_metallophosphoest"/>
</dbReference>
<dbReference type="CDD" id="cd07379">
    <property type="entry name" value="MPP_239FB"/>
    <property type="match status" value="1"/>
</dbReference>
<evidence type="ECO:0000313" key="3">
    <source>
        <dbReference type="Proteomes" id="UP001175353"/>
    </source>
</evidence>
<accession>A0AAN6KME8</accession>
<dbReference type="Proteomes" id="UP001175353">
    <property type="component" value="Unassembled WGS sequence"/>
</dbReference>
<dbReference type="PANTHER" id="PTHR12905:SF0">
    <property type="entry name" value="CALCINEURIN-LIKE PHOSPHOESTERASE DOMAIN-CONTAINING PROTEIN"/>
    <property type="match status" value="1"/>
</dbReference>
<dbReference type="SUPFAM" id="SSF56300">
    <property type="entry name" value="Metallo-dependent phosphatases"/>
    <property type="match status" value="1"/>
</dbReference>
<evidence type="ECO:0000259" key="1">
    <source>
        <dbReference type="Pfam" id="PF00149"/>
    </source>
</evidence>
<feature type="domain" description="Calcineurin-like phosphoesterase" evidence="1">
    <location>
        <begin position="11"/>
        <end position="247"/>
    </location>
</feature>
<reference evidence="2" key="1">
    <citation type="submission" date="2023-06" db="EMBL/GenBank/DDBJ databases">
        <title>Black Yeasts Isolated from many extreme environments.</title>
        <authorList>
            <person name="Coleine C."/>
            <person name="Stajich J.E."/>
            <person name="Selbmann L."/>
        </authorList>
    </citation>
    <scope>NUCLEOTIDE SEQUENCE</scope>
    <source>
        <strain evidence="2">CCFEE 5200</strain>
    </source>
</reference>